<dbReference type="InterPro" id="IPR004843">
    <property type="entry name" value="Calcineurin-like_PHP"/>
</dbReference>
<accession>A0A4Q9E1E2</accession>
<protein>
    <submittedName>
        <fullName evidence="3">DNA repair exonuclease</fullName>
    </submittedName>
</protein>
<keyword evidence="4" id="KW-1185">Reference proteome</keyword>
<dbReference type="Proteomes" id="UP000293142">
    <property type="component" value="Unassembled WGS sequence"/>
</dbReference>
<evidence type="ECO:0000259" key="2">
    <source>
        <dbReference type="Pfam" id="PF00149"/>
    </source>
</evidence>
<dbReference type="PANTHER" id="PTHR30337">
    <property type="entry name" value="COMPONENT OF ATP-DEPENDENT DSDNA EXONUCLEASE"/>
    <property type="match status" value="1"/>
</dbReference>
<sequence length="429" mass="47436">MKAFRFLHTADLHLDSPFRGLAGLPPVIRDRLRDSTFAALERMVRLAAEQQADFVVIAGDVYDTADRSLKAQIRFQKAMEQLAGKQIPAFIVHGNHDPLKGKSARLRYPDSVYFFSGEAASITAMTPDRGAVAEIFGISYETAAVQENLALRFQPNPGELYRIGLLHANVDGDASHDNYAPCRLNDLLDRGIHYWALGHIHTRRTLHEHPHVVYPGNTQGRHSNETGAKGCYIVDVNHAGDTSLVFHPLDTVRWMRHSLSIEGMDTEQHLKEAVESVLEQLRSEAEGRACIVRLQLEGRGKLHAAISQGPALEELAAELRLQETAAAEGADGYPFVWIEAIENRTGAGLDMSVLAQETSFLGDLLRLSQSLAEDRERFEPFCEEALAALKSQPALARLLRDLPPKERLELLKAAETLAVDMLAETGGSE</sequence>
<organism evidence="3 4">
    <name type="scientific">Paenibacillus thalictri</name>
    <dbReference type="NCBI Taxonomy" id="2527873"/>
    <lineage>
        <taxon>Bacteria</taxon>
        <taxon>Bacillati</taxon>
        <taxon>Bacillota</taxon>
        <taxon>Bacilli</taxon>
        <taxon>Bacillales</taxon>
        <taxon>Paenibacillaceae</taxon>
        <taxon>Paenibacillus</taxon>
    </lineage>
</organism>
<keyword evidence="3" id="KW-0269">Exonuclease</keyword>
<dbReference type="AlphaFoldDB" id="A0A4Q9E1E2"/>
<evidence type="ECO:0000256" key="1">
    <source>
        <dbReference type="ARBA" id="ARBA00022801"/>
    </source>
</evidence>
<evidence type="ECO:0000313" key="3">
    <source>
        <dbReference type="EMBL" id="TBL81381.1"/>
    </source>
</evidence>
<dbReference type="PIRSF" id="PIRSF033091">
    <property type="entry name" value="Pesterase_YhaO"/>
    <property type="match status" value="1"/>
</dbReference>
<dbReference type="SUPFAM" id="SSF56300">
    <property type="entry name" value="Metallo-dependent phosphatases"/>
    <property type="match status" value="1"/>
</dbReference>
<reference evidence="3 4" key="1">
    <citation type="submission" date="2019-02" db="EMBL/GenBank/DDBJ databases">
        <title>Paenibacillus sp. nov., isolated from surface-sterilized tissue of Thalictrum simplex L.</title>
        <authorList>
            <person name="Tuo L."/>
        </authorList>
    </citation>
    <scope>NUCLEOTIDE SEQUENCE [LARGE SCALE GENOMIC DNA]</scope>
    <source>
        <strain evidence="3 4">N2SHLJ1</strain>
    </source>
</reference>
<dbReference type="InterPro" id="IPR014576">
    <property type="entry name" value="Pesterase_YhaO"/>
</dbReference>
<dbReference type="InterPro" id="IPR041796">
    <property type="entry name" value="Mre11_N"/>
</dbReference>
<evidence type="ECO:0000313" key="4">
    <source>
        <dbReference type="Proteomes" id="UP000293142"/>
    </source>
</evidence>
<feature type="domain" description="Calcineurin-like phosphoesterase" evidence="2">
    <location>
        <begin position="4"/>
        <end position="202"/>
    </location>
</feature>
<dbReference type="GO" id="GO:0004527">
    <property type="term" value="F:exonuclease activity"/>
    <property type="evidence" value="ECO:0007669"/>
    <property type="project" value="UniProtKB-KW"/>
</dbReference>
<name>A0A4Q9E1E2_9BACL</name>
<dbReference type="PANTHER" id="PTHR30337:SF7">
    <property type="entry name" value="PHOSPHOESTERASE"/>
    <property type="match status" value="1"/>
</dbReference>
<gene>
    <name evidence="3" type="ORF">EYB31_04700</name>
</gene>
<dbReference type="Pfam" id="PF00149">
    <property type="entry name" value="Metallophos"/>
    <property type="match status" value="1"/>
</dbReference>
<dbReference type="RefSeq" id="WP_131012093.1">
    <property type="nucleotide sequence ID" value="NZ_SIRE01000003.1"/>
</dbReference>
<proteinExistence type="predicted"/>
<dbReference type="Gene3D" id="3.60.21.10">
    <property type="match status" value="1"/>
</dbReference>
<dbReference type="OrthoDB" id="9773856at2"/>
<dbReference type="InterPro" id="IPR050535">
    <property type="entry name" value="DNA_Repair-Maintenance_Comp"/>
</dbReference>
<keyword evidence="3" id="KW-0540">Nuclease</keyword>
<dbReference type="InterPro" id="IPR029052">
    <property type="entry name" value="Metallo-depent_PP-like"/>
</dbReference>
<dbReference type="CDD" id="cd00840">
    <property type="entry name" value="MPP_Mre11_N"/>
    <property type="match status" value="1"/>
</dbReference>
<dbReference type="EMBL" id="SIRE01000003">
    <property type="protein sequence ID" value="TBL81381.1"/>
    <property type="molecule type" value="Genomic_DNA"/>
</dbReference>
<keyword evidence="1" id="KW-0378">Hydrolase</keyword>
<comment type="caution">
    <text evidence="3">The sequence shown here is derived from an EMBL/GenBank/DDBJ whole genome shotgun (WGS) entry which is preliminary data.</text>
</comment>